<keyword evidence="3" id="KW-1185">Reference proteome</keyword>
<dbReference type="Pfam" id="PF19953">
    <property type="entry name" value="EACC1"/>
    <property type="match status" value="1"/>
</dbReference>
<name>A0A101J730_9ACTN</name>
<proteinExistence type="predicted"/>
<evidence type="ECO:0000313" key="3">
    <source>
        <dbReference type="Proteomes" id="UP000053923"/>
    </source>
</evidence>
<accession>A0A101J730</accession>
<organism evidence="2 3">
    <name type="scientific">Streptomyces regalis</name>
    <dbReference type="NCBI Taxonomy" id="68262"/>
    <lineage>
        <taxon>Bacteria</taxon>
        <taxon>Bacillati</taxon>
        <taxon>Actinomycetota</taxon>
        <taxon>Actinomycetes</taxon>
        <taxon>Kitasatosporales</taxon>
        <taxon>Streptomycetaceae</taxon>
        <taxon>Streptomyces</taxon>
    </lineage>
</organism>
<dbReference type="AlphaFoldDB" id="A0A101J730"/>
<dbReference type="EMBL" id="LLZG01000409">
    <property type="protein sequence ID" value="KUL21378.1"/>
    <property type="molecule type" value="Genomic_DNA"/>
</dbReference>
<feature type="compositionally biased region" description="Low complexity" evidence="1">
    <location>
        <begin position="101"/>
        <end position="114"/>
    </location>
</feature>
<dbReference type="Proteomes" id="UP000053923">
    <property type="component" value="Unassembled WGS sequence"/>
</dbReference>
<evidence type="ECO:0000313" key="2">
    <source>
        <dbReference type="EMBL" id="KUL21378.1"/>
    </source>
</evidence>
<feature type="region of interest" description="Disordered" evidence="1">
    <location>
        <begin position="73"/>
        <end position="114"/>
    </location>
</feature>
<evidence type="ECO:0000256" key="1">
    <source>
        <dbReference type="SAM" id="MobiDB-lite"/>
    </source>
</evidence>
<reference evidence="3" key="1">
    <citation type="submission" date="2015-10" db="EMBL/GenBank/DDBJ databases">
        <authorList>
            <person name="Ju K.-S."/>
            <person name="Doroghazi J.R."/>
            <person name="Metcalf W.W."/>
        </authorList>
    </citation>
    <scope>NUCLEOTIDE SEQUENCE [LARGE SCALE GENOMIC DNA]</scope>
    <source>
        <strain evidence="3">NRRL 3151</strain>
    </source>
</reference>
<protein>
    <submittedName>
        <fullName evidence="2">Uncharacterized protein</fullName>
    </submittedName>
</protein>
<dbReference type="InterPro" id="IPR045428">
    <property type="entry name" value="EACC1"/>
</dbReference>
<comment type="caution">
    <text evidence="2">The sequence shown here is derived from an EMBL/GenBank/DDBJ whole genome shotgun (WGS) entry which is preliminary data.</text>
</comment>
<gene>
    <name evidence="2" type="ORF">ADL12_44925</name>
</gene>
<sequence>MGLAGDAVLALLAPGGVATVLAGALIAWVQTRKGSRTVTITCPDGTEISVTSTQVGAMDAHQAEELAQRISAGLEATARAESDDALPESSPGSPGGPGPTAGPAAGPTAGSPAP</sequence>